<gene>
    <name evidence="4" type="ORF">LOD99_4132</name>
</gene>
<reference evidence="4 5" key="1">
    <citation type="journal article" date="2023" name="BMC Biol.">
        <title>The compact genome of the sponge Oopsacas minuta (Hexactinellida) is lacking key metazoan core genes.</title>
        <authorList>
            <person name="Santini S."/>
            <person name="Schenkelaars Q."/>
            <person name="Jourda C."/>
            <person name="Duchesne M."/>
            <person name="Belahbib H."/>
            <person name="Rocher C."/>
            <person name="Selva M."/>
            <person name="Riesgo A."/>
            <person name="Vervoort M."/>
            <person name="Leys S.P."/>
            <person name="Kodjabachian L."/>
            <person name="Le Bivic A."/>
            <person name="Borchiellini C."/>
            <person name="Claverie J.M."/>
            <person name="Renard E."/>
        </authorList>
    </citation>
    <scope>NUCLEOTIDE SEQUENCE [LARGE SCALE GENOMIC DNA]</scope>
    <source>
        <strain evidence="4">SPO-2</strain>
    </source>
</reference>
<feature type="compositionally biased region" description="Basic and acidic residues" evidence="3">
    <location>
        <begin position="202"/>
        <end position="217"/>
    </location>
</feature>
<dbReference type="PANTHER" id="PTHR24073">
    <property type="entry name" value="DRAB5-RELATED"/>
    <property type="match status" value="1"/>
</dbReference>
<evidence type="ECO:0000256" key="2">
    <source>
        <dbReference type="ARBA" id="ARBA00023134"/>
    </source>
</evidence>
<protein>
    <submittedName>
        <fullName evidence="4">Ras-related protein Rab-20-like isoform X1</fullName>
    </submittedName>
</protein>
<dbReference type="SMART" id="SM00174">
    <property type="entry name" value="RHO"/>
    <property type="match status" value="1"/>
</dbReference>
<dbReference type="InterPro" id="IPR005225">
    <property type="entry name" value="Small_GTP-bd"/>
</dbReference>
<dbReference type="GO" id="GO:0005525">
    <property type="term" value="F:GTP binding"/>
    <property type="evidence" value="ECO:0007669"/>
    <property type="project" value="UniProtKB-KW"/>
</dbReference>
<dbReference type="SMART" id="SM00173">
    <property type="entry name" value="RAS"/>
    <property type="match status" value="1"/>
</dbReference>
<dbReference type="SMART" id="SM00175">
    <property type="entry name" value="RAB"/>
    <property type="match status" value="1"/>
</dbReference>
<accession>A0AAV7JV28</accession>
<dbReference type="Proteomes" id="UP001165289">
    <property type="component" value="Unassembled WGS sequence"/>
</dbReference>
<feature type="compositionally biased region" description="Polar residues" evidence="3">
    <location>
        <begin position="189"/>
        <end position="201"/>
    </location>
</feature>
<dbReference type="GO" id="GO:0003924">
    <property type="term" value="F:GTPase activity"/>
    <property type="evidence" value="ECO:0007669"/>
    <property type="project" value="InterPro"/>
</dbReference>
<dbReference type="Pfam" id="PF00071">
    <property type="entry name" value="Ras"/>
    <property type="match status" value="1"/>
</dbReference>
<dbReference type="InterPro" id="IPR027417">
    <property type="entry name" value="P-loop_NTPase"/>
</dbReference>
<dbReference type="PRINTS" id="PR00449">
    <property type="entry name" value="RASTRNSFRMNG"/>
</dbReference>
<dbReference type="AlphaFoldDB" id="A0AAV7JV28"/>
<dbReference type="InterPro" id="IPR001806">
    <property type="entry name" value="Small_GTPase"/>
</dbReference>
<feature type="region of interest" description="Disordered" evidence="3">
    <location>
        <begin position="189"/>
        <end position="217"/>
    </location>
</feature>
<evidence type="ECO:0000256" key="3">
    <source>
        <dbReference type="SAM" id="MobiDB-lite"/>
    </source>
</evidence>
<comment type="caution">
    <text evidence="4">The sequence shown here is derived from an EMBL/GenBank/DDBJ whole genome shotgun (WGS) entry which is preliminary data.</text>
</comment>
<dbReference type="NCBIfam" id="TIGR00231">
    <property type="entry name" value="small_GTP"/>
    <property type="match status" value="1"/>
</dbReference>
<keyword evidence="2" id="KW-0342">GTP-binding</keyword>
<dbReference type="PROSITE" id="PS51421">
    <property type="entry name" value="RAS"/>
    <property type="match status" value="1"/>
</dbReference>
<dbReference type="SUPFAM" id="SSF52540">
    <property type="entry name" value="P-loop containing nucleoside triphosphate hydrolases"/>
    <property type="match status" value="1"/>
</dbReference>
<organism evidence="4 5">
    <name type="scientific">Oopsacas minuta</name>
    <dbReference type="NCBI Taxonomy" id="111878"/>
    <lineage>
        <taxon>Eukaryota</taxon>
        <taxon>Metazoa</taxon>
        <taxon>Porifera</taxon>
        <taxon>Hexactinellida</taxon>
        <taxon>Hexasterophora</taxon>
        <taxon>Lyssacinosida</taxon>
        <taxon>Leucopsacidae</taxon>
        <taxon>Oopsacas</taxon>
    </lineage>
</organism>
<dbReference type="PROSITE" id="PS51419">
    <property type="entry name" value="RAB"/>
    <property type="match status" value="1"/>
</dbReference>
<dbReference type="Gene3D" id="3.40.50.300">
    <property type="entry name" value="P-loop containing nucleotide triphosphate hydrolases"/>
    <property type="match status" value="1"/>
</dbReference>
<keyword evidence="1" id="KW-0547">Nucleotide-binding</keyword>
<proteinExistence type="predicted"/>
<evidence type="ECO:0000313" key="5">
    <source>
        <dbReference type="Proteomes" id="UP001165289"/>
    </source>
</evidence>
<evidence type="ECO:0000256" key="1">
    <source>
        <dbReference type="ARBA" id="ARBA00022741"/>
    </source>
</evidence>
<name>A0AAV7JV28_9METZ</name>
<keyword evidence="5" id="KW-1185">Reference proteome</keyword>
<dbReference type="EMBL" id="JAKMXF010000297">
    <property type="protein sequence ID" value="KAI6652746.1"/>
    <property type="molecule type" value="Genomic_DNA"/>
</dbReference>
<sequence length="217" mass="23442">MASGGRTQADLKVIILGDHSVGKTSFIQRYLSGSFVTTQSTLGASLVMKKWSTYHVAIWDTAGEERFAAISNFYTRGAHAAILAYDVTNRESFDKLSSTFAKFLEDAHPDCLCVVVGMKSDLLTGSDPAVPTSDARDLAVNLNLNKANSNKTKSPSPAFFTTSAKTGENVENVFALIQTILISEFIPSSSRSQSDVPTSRSIRLDSTRTAPEKKSCC</sequence>
<evidence type="ECO:0000313" key="4">
    <source>
        <dbReference type="EMBL" id="KAI6652746.1"/>
    </source>
</evidence>